<organismHost>
    <name type="scientific">Melanoplus sanguinipes</name>
    <name type="common">Migratory grasshopper</name>
    <dbReference type="NCBI Taxonomy" id="65742"/>
</organismHost>
<dbReference type="SUPFAM" id="SSF110857">
    <property type="entry name" value="Gamma-glutamyl cyclotransferase-like"/>
    <property type="match status" value="1"/>
</dbReference>
<gene>
    <name evidence="1" type="primary">MSV044</name>
</gene>
<proteinExistence type="predicted"/>
<dbReference type="Proteomes" id="UP000172353">
    <property type="component" value="Segment"/>
</dbReference>
<accession>Q9YW48</accession>
<dbReference type="InterPro" id="IPR036568">
    <property type="entry name" value="GGCT-like_sf"/>
</dbReference>
<keyword evidence="2" id="KW-1185">Reference proteome</keyword>
<dbReference type="EMBL" id="AF063866">
    <property type="protein sequence ID" value="AAC97831.1"/>
    <property type="molecule type" value="Genomic_DNA"/>
</dbReference>
<dbReference type="PIR" id="T28205">
    <property type="entry name" value="T28205"/>
</dbReference>
<protein>
    <recommendedName>
        <fullName evidence="3">Gamma-glutamylcyclotransferase</fullName>
    </recommendedName>
</protein>
<evidence type="ECO:0008006" key="3">
    <source>
        <dbReference type="Google" id="ProtNLM"/>
    </source>
</evidence>
<dbReference type="Gene3D" id="3.10.490.10">
    <property type="entry name" value="Gamma-glutamyl cyclotransferase-like"/>
    <property type="match status" value="1"/>
</dbReference>
<organism evidence="1 2">
    <name type="scientific">Melanoplus sanguinipes entomopoxvirus</name>
    <name type="common">MsEPV</name>
    <dbReference type="NCBI Taxonomy" id="83191"/>
    <lineage>
        <taxon>Viruses</taxon>
        <taxon>Varidnaviria</taxon>
        <taxon>Bamfordvirae</taxon>
        <taxon>Nucleocytoviricota</taxon>
        <taxon>Pokkesviricetes</taxon>
        <taxon>Chitovirales</taxon>
        <taxon>Poxviridae</taxon>
        <taxon>Entomopoxvirinae</taxon>
        <taxon>Deltaentomopoxvirus</taxon>
        <taxon>Deltaentomopoxvirus msanguinipes</taxon>
    </lineage>
</organism>
<reference evidence="1 2" key="1">
    <citation type="journal article" date="1999" name="J. Virol.">
        <title>The genome of Melanoplus sanguinipes entomopoxvirus.</title>
        <authorList>
            <person name="Afonso C.L."/>
            <person name="Tulman E.R."/>
            <person name="Lu Z."/>
            <person name="Oma E."/>
            <person name="Kutish G.F."/>
            <person name="Rock D.L."/>
        </authorList>
    </citation>
    <scope>NUCLEOTIDE SEQUENCE [LARGE SCALE GENOMIC DNA]</scope>
    <source>
        <strain evidence="1">Tucson</strain>
    </source>
</reference>
<dbReference type="GeneID" id="1449826"/>
<dbReference type="Pfam" id="PF13772">
    <property type="entry name" value="AIG2_2"/>
    <property type="match status" value="1"/>
</dbReference>
<dbReference type="RefSeq" id="NP_048115.1">
    <property type="nucleotide sequence ID" value="NC_001993.1"/>
</dbReference>
<evidence type="ECO:0000313" key="2">
    <source>
        <dbReference type="Proteomes" id="UP000172353"/>
    </source>
</evidence>
<evidence type="ECO:0000313" key="1">
    <source>
        <dbReference type="EMBL" id="AAC97831.1"/>
    </source>
</evidence>
<dbReference type="OrthoDB" id="13959at10239"/>
<sequence length="165" mass="19229">MYNYFGYGANVNTNYLRHMHKLKISNNSISIGLLVGYSFYLTYSNIIDSVVASIKKDDNGIVFGILYNFNNSIMNKINKQEFVHKNLYSLAKVNVLDLLSNKIISTQAYILNDKNQYFYDAPNRNIYKNIIISGLIENNIPSWYIRHIYNLFVIYEKKMLIINNG</sequence>
<dbReference type="KEGG" id="vg:1449826"/>
<name>Q9YW48_MSEPV</name>